<evidence type="ECO:0000256" key="1">
    <source>
        <dbReference type="ARBA" id="ARBA00005272"/>
    </source>
</evidence>
<comment type="catalytic activity">
    <reaction evidence="8">
        <text>a quinone + NADH + H(+) = a quinol + NAD(+)</text>
        <dbReference type="Rhea" id="RHEA:46160"/>
        <dbReference type="ChEBI" id="CHEBI:15378"/>
        <dbReference type="ChEBI" id="CHEBI:24646"/>
        <dbReference type="ChEBI" id="CHEBI:57540"/>
        <dbReference type="ChEBI" id="CHEBI:57945"/>
        <dbReference type="ChEBI" id="CHEBI:132124"/>
        <dbReference type="EC" id="1.6.5.9"/>
    </reaction>
</comment>
<dbReference type="RefSeq" id="WP_379978384.1">
    <property type="nucleotide sequence ID" value="NZ_JBHSFV010000005.1"/>
</dbReference>
<dbReference type="Pfam" id="PF22366">
    <property type="entry name" value="NDH2_C"/>
    <property type="match status" value="1"/>
</dbReference>
<gene>
    <name evidence="12" type="ORF">ACFO3O_09585</name>
</gene>
<keyword evidence="13" id="KW-1185">Reference proteome</keyword>
<evidence type="ECO:0000256" key="8">
    <source>
        <dbReference type="ARBA" id="ARBA00047599"/>
    </source>
</evidence>
<dbReference type="PANTHER" id="PTHR43706:SF47">
    <property type="entry name" value="EXTERNAL NADH-UBIQUINONE OXIDOREDUCTASE 1, MITOCHONDRIAL-RELATED"/>
    <property type="match status" value="1"/>
</dbReference>
<keyword evidence="7" id="KW-0520">NAD</keyword>
<feature type="domain" description="External alternative NADH-ubiquinone oxidoreductase-like C-terminal" evidence="11">
    <location>
        <begin position="351"/>
        <end position="405"/>
    </location>
</feature>
<dbReference type="SUPFAM" id="SSF51905">
    <property type="entry name" value="FAD/NAD(P)-binding domain"/>
    <property type="match status" value="2"/>
</dbReference>
<evidence type="ECO:0000256" key="3">
    <source>
        <dbReference type="ARBA" id="ARBA00022630"/>
    </source>
</evidence>
<keyword evidence="9" id="KW-0812">Transmembrane</keyword>
<dbReference type="PRINTS" id="PR00411">
    <property type="entry name" value="PNDRDTASEI"/>
</dbReference>
<evidence type="ECO:0000259" key="11">
    <source>
        <dbReference type="Pfam" id="PF22366"/>
    </source>
</evidence>
<dbReference type="PANTHER" id="PTHR43706">
    <property type="entry name" value="NADH DEHYDROGENASE"/>
    <property type="match status" value="1"/>
</dbReference>
<proteinExistence type="inferred from homology"/>
<organism evidence="12 13">
    <name type="scientific">Dokdonia ponticola</name>
    <dbReference type="NCBI Taxonomy" id="2041041"/>
    <lineage>
        <taxon>Bacteria</taxon>
        <taxon>Pseudomonadati</taxon>
        <taxon>Bacteroidota</taxon>
        <taxon>Flavobacteriia</taxon>
        <taxon>Flavobacteriales</taxon>
        <taxon>Flavobacteriaceae</taxon>
        <taxon>Dokdonia</taxon>
    </lineage>
</organism>
<dbReference type="InterPro" id="IPR054585">
    <property type="entry name" value="NDH2-like_C"/>
</dbReference>
<keyword evidence="9" id="KW-1133">Transmembrane helix</keyword>
<evidence type="ECO:0000256" key="5">
    <source>
        <dbReference type="ARBA" id="ARBA00022946"/>
    </source>
</evidence>
<dbReference type="InterPro" id="IPR036188">
    <property type="entry name" value="FAD/NAD-bd_sf"/>
</dbReference>
<feature type="domain" description="FAD/NAD(P)-binding" evidence="10">
    <location>
        <begin position="10"/>
        <end position="327"/>
    </location>
</feature>
<keyword evidence="9" id="KW-0472">Membrane</keyword>
<evidence type="ECO:0000313" key="12">
    <source>
        <dbReference type="EMBL" id="MFC4634157.1"/>
    </source>
</evidence>
<evidence type="ECO:0000313" key="13">
    <source>
        <dbReference type="Proteomes" id="UP001596043"/>
    </source>
</evidence>
<dbReference type="GO" id="GO:0016491">
    <property type="term" value="F:oxidoreductase activity"/>
    <property type="evidence" value="ECO:0007669"/>
    <property type="project" value="UniProtKB-KW"/>
</dbReference>
<accession>A0ABV9HVH8</accession>
<evidence type="ECO:0000256" key="2">
    <source>
        <dbReference type="ARBA" id="ARBA00012637"/>
    </source>
</evidence>
<evidence type="ECO:0000256" key="9">
    <source>
        <dbReference type="SAM" id="Phobius"/>
    </source>
</evidence>
<keyword evidence="6 12" id="KW-0560">Oxidoreductase</keyword>
<name>A0ABV9HVH8_9FLAO</name>
<feature type="transmembrane region" description="Helical" evidence="9">
    <location>
        <begin position="374"/>
        <end position="391"/>
    </location>
</feature>
<evidence type="ECO:0000256" key="4">
    <source>
        <dbReference type="ARBA" id="ARBA00022827"/>
    </source>
</evidence>
<dbReference type="InterPro" id="IPR023753">
    <property type="entry name" value="FAD/NAD-binding_dom"/>
</dbReference>
<dbReference type="Gene3D" id="3.50.50.100">
    <property type="match status" value="1"/>
</dbReference>
<evidence type="ECO:0000259" key="10">
    <source>
        <dbReference type="Pfam" id="PF07992"/>
    </source>
</evidence>
<dbReference type="PRINTS" id="PR00368">
    <property type="entry name" value="FADPNR"/>
</dbReference>
<dbReference type="InterPro" id="IPR045024">
    <property type="entry name" value="NDH-2"/>
</dbReference>
<sequence length="425" mass="47535">MNIPTIDLPRIVVIGAGFAGLQVAKKIDTTRYQLIIIDKNNYHTFQPLLYQVSSAGLEPDSIAYPIRKVLQKKQNAYYRLANVTRVDSQNSCIKTDIGDLKYDTLVIATGATNNFFGNDAIAKESLPMKSLTDALDLRSKILGNFEKALNSTNLDKREELMNFVIVGAGPTGVELAGALAELKNKILPKDFPDLDLRLMKIHLIEASDAVLATMHEESSERAFADLKKLGVHIWTKTSVKDYKDNLVTTDGDQSFKTDTLIWAAGVKGDFPEGITADVGKGNRIIVDDFCKIKDVENIYILGDAGLIKSERYPEGLPMLAAVAMQQGTYLAKTLNRLAQNKEATPFIYNDKGSMATIGRNKAVVEVGKFRFQGIFAWLVWMFVHLMLLVGFRNRVVVFINWLWNYIRYNNGLRLIVRPYKNASKT</sequence>
<dbReference type="EMBL" id="JBHSFV010000005">
    <property type="protein sequence ID" value="MFC4634157.1"/>
    <property type="molecule type" value="Genomic_DNA"/>
</dbReference>
<dbReference type="Pfam" id="PF07992">
    <property type="entry name" value="Pyr_redox_2"/>
    <property type="match status" value="1"/>
</dbReference>
<dbReference type="EC" id="1.6.5.9" evidence="2"/>
<protein>
    <recommendedName>
        <fullName evidence="2">NADH:ubiquinone reductase (non-electrogenic)</fullName>
        <ecNumber evidence="2">1.6.5.9</ecNumber>
    </recommendedName>
</protein>
<reference evidence="13" key="1">
    <citation type="journal article" date="2019" name="Int. J. Syst. Evol. Microbiol.">
        <title>The Global Catalogue of Microorganisms (GCM) 10K type strain sequencing project: providing services to taxonomists for standard genome sequencing and annotation.</title>
        <authorList>
            <consortium name="The Broad Institute Genomics Platform"/>
            <consortium name="The Broad Institute Genome Sequencing Center for Infectious Disease"/>
            <person name="Wu L."/>
            <person name="Ma J."/>
        </authorList>
    </citation>
    <scope>NUCLEOTIDE SEQUENCE [LARGE SCALE GENOMIC DNA]</scope>
    <source>
        <strain evidence="13">YJ-61-S</strain>
    </source>
</reference>
<dbReference type="Proteomes" id="UP001596043">
    <property type="component" value="Unassembled WGS sequence"/>
</dbReference>
<evidence type="ECO:0000256" key="6">
    <source>
        <dbReference type="ARBA" id="ARBA00023002"/>
    </source>
</evidence>
<evidence type="ECO:0000256" key="7">
    <source>
        <dbReference type="ARBA" id="ARBA00023027"/>
    </source>
</evidence>
<comment type="caution">
    <text evidence="12">The sequence shown here is derived from an EMBL/GenBank/DDBJ whole genome shotgun (WGS) entry which is preliminary data.</text>
</comment>
<keyword evidence="5" id="KW-0809">Transit peptide</keyword>
<keyword evidence="3" id="KW-0285">Flavoprotein</keyword>
<keyword evidence="4" id="KW-0274">FAD</keyword>
<comment type="similarity">
    <text evidence="1">Belongs to the NADH dehydrogenase family.</text>
</comment>